<gene>
    <name evidence="2" type="ORF">KE626_12560</name>
</gene>
<feature type="chain" id="PRO_5047094371" evidence="1">
    <location>
        <begin position="22"/>
        <end position="406"/>
    </location>
</feature>
<evidence type="ECO:0000313" key="2">
    <source>
        <dbReference type="EMBL" id="MBS0028141.1"/>
    </source>
</evidence>
<keyword evidence="3" id="KW-1185">Reference proteome</keyword>
<feature type="signal peptide" evidence="1">
    <location>
        <begin position="1"/>
        <end position="21"/>
    </location>
</feature>
<sequence>MKQIILALLLFPPFLNTSAQSAGKAPEMSLTAAIRSVAPILNKKIPAQVKVVGIGNVAPLAKESTDLNMAIACFLISQQKFRQVVLFENDWILRPVSEYLSDKRAFDSTTIDSLVKISMANSTSRTASFSSFIIWLKKYNLAHPDAPVELSGIAPDNIVQPTYFLATYIFPTDRANGLRLSKKWGNNIHDIESPFKDIADWYQQIKKNTTLFNKYKKLLLRCAEDIDHNDVIRQGILVEATPMLAYNLKAQAMLKWMLKKSDKRTIFYANNEEIAKSGYLINGSLFKPLSLLLHEQLKDKYYTCLTDFADASAFTLIDPNAGPTLATILPSAQTTDLFRKKPTFFMREDSTNIKHYQPRTILPMIGMERKIVPDNNIPPTDALLIVKSLSSVSILKRINDIGDWVK</sequence>
<evidence type="ECO:0000256" key="1">
    <source>
        <dbReference type="SAM" id="SignalP"/>
    </source>
</evidence>
<accession>A0ABS5IYU6</accession>
<dbReference type="RefSeq" id="WP_211973252.1">
    <property type="nucleotide sequence ID" value="NZ_CBFHAM010000003.1"/>
</dbReference>
<organism evidence="2 3">
    <name type="scientific">Chitinophaga hostae</name>
    <dbReference type="NCBI Taxonomy" id="2831022"/>
    <lineage>
        <taxon>Bacteria</taxon>
        <taxon>Pseudomonadati</taxon>
        <taxon>Bacteroidota</taxon>
        <taxon>Chitinophagia</taxon>
        <taxon>Chitinophagales</taxon>
        <taxon>Chitinophagaceae</taxon>
        <taxon>Chitinophaga</taxon>
    </lineage>
</organism>
<name>A0ABS5IYU6_9BACT</name>
<comment type="caution">
    <text evidence="2">The sequence shown here is derived from an EMBL/GenBank/DDBJ whole genome shotgun (WGS) entry which is preliminary data.</text>
</comment>
<keyword evidence="1" id="KW-0732">Signal</keyword>
<reference evidence="2 3" key="1">
    <citation type="submission" date="2021-04" db="EMBL/GenBank/DDBJ databases">
        <title>Chitinophaga sp. nov., isolated from the rhizosphere soil.</title>
        <authorList>
            <person name="He S."/>
        </authorList>
    </citation>
    <scope>NUCLEOTIDE SEQUENCE [LARGE SCALE GENOMIC DNA]</scope>
    <source>
        <strain evidence="2 3">2R12</strain>
    </source>
</reference>
<evidence type="ECO:0000313" key="3">
    <source>
        <dbReference type="Proteomes" id="UP000676386"/>
    </source>
</evidence>
<dbReference type="SUPFAM" id="SSF159501">
    <property type="entry name" value="EreA/ChaN-like"/>
    <property type="match status" value="1"/>
</dbReference>
<proteinExistence type="predicted"/>
<dbReference type="EMBL" id="JAGTXB010000005">
    <property type="protein sequence ID" value="MBS0028141.1"/>
    <property type="molecule type" value="Genomic_DNA"/>
</dbReference>
<protein>
    <submittedName>
        <fullName evidence="2">Uncharacterized protein</fullName>
    </submittedName>
</protein>
<dbReference type="Proteomes" id="UP000676386">
    <property type="component" value="Unassembled WGS sequence"/>
</dbReference>